<keyword evidence="2" id="KW-1185">Reference proteome</keyword>
<dbReference type="EMBL" id="VFRA01000001">
    <property type="protein sequence ID" value="TQO19926.1"/>
    <property type="molecule type" value="Genomic_DNA"/>
</dbReference>
<proteinExistence type="predicted"/>
<evidence type="ECO:0000313" key="2">
    <source>
        <dbReference type="Proteomes" id="UP000316560"/>
    </source>
</evidence>
<protein>
    <submittedName>
        <fullName evidence="1">Uncharacterized protein</fullName>
    </submittedName>
</protein>
<accession>A0A8H2PU02</accession>
<sequence>MRPRDLEQGEDTSMDVLANPVINSPYVEPSRHFMLDDQGRPTGEIAESRRRSEFFVPVPKPKKGKKRTGETQLAFDLTDEKVERNDAIDQLRDDLRYWRHQGYPGVTPISRKLLEHWSDPNRENRILFAQREAAETAIYLAVVPRDVVIARVSEDLRQDVGTTLTSPTEGLHDSR</sequence>
<evidence type="ECO:0000313" key="1">
    <source>
        <dbReference type="EMBL" id="TQO19926.1"/>
    </source>
</evidence>
<dbReference type="AlphaFoldDB" id="A0A8H2PU02"/>
<reference evidence="1 2" key="1">
    <citation type="submission" date="2019-06" db="EMBL/GenBank/DDBJ databases">
        <title>Sequencing the genomes of 1000 actinobacteria strains.</title>
        <authorList>
            <person name="Klenk H.-P."/>
        </authorList>
    </citation>
    <scope>NUCLEOTIDE SEQUENCE [LARGE SCALE GENOMIC DNA]</scope>
    <source>
        <strain evidence="1 2">DSM 21947</strain>
    </source>
</reference>
<name>A0A8H2PU02_9MICO</name>
<comment type="caution">
    <text evidence="1">The sequence shown here is derived from an EMBL/GenBank/DDBJ whole genome shotgun (WGS) entry which is preliminary data.</text>
</comment>
<organism evidence="1 2">
    <name type="scientific">Rhodoglobus vestalii</name>
    <dbReference type="NCBI Taxonomy" id="193384"/>
    <lineage>
        <taxon>Bacteria</taxon>
        <taxon>Bacillati</taxon>
        <taxon>Actinomycetota</taxon>
        <taxon>Actinomycetes</taxon>
        <taxon>Micrococcales</taxon>
        <taxon>Microbacteriaceae</taxon>
        <taxon>Rhodoglobus</taxon>
    </lineage>
</organism>
<gene>
    <name evidence="1" type="ORF">FB472_1527</name>
</gene>
<dbReference type="Proteomes" id="UP000316560">
    <property type="component" value="Unassembled WGS sequence"/>
</dbReference>